<evidence type="ECO:0000256" key="2">
    <source>
        <dbReference type="SAM" id="Phobius"/>
    </source>
</evidence>
<keyword evidence="2" id="KW-0472">Membrane</keyword>
<feature type="compositionally biased region" description="Acidic residues" evidence="1">
    <location>
        <begin position="9"/>
        <end position="19"/>
    </location>
</feature>
<keyword evidence="2" id="KW-0812">Transmembrane</keyword>
<sequence length="195" mass="20463">MTDKTGDAQEQEIAAEEDPNAEKSSSENGIEARADHPNPSIRAVAEKDISSAIAVAGHPIHAMLVHFPIAFVVATLGVDILYWWTADPFWVEVGLWSAGAAFILGVLASLAGTAELLAVPGIRVRVASWNHAVAAMVMLAITGANAGLRIYGTEDILPNGLMLSALSTMAVAFAGWHGGKLVFDHGVGLIISSRQ</sequence>
<feature type="transmembrane region" description="Helical" evidence="2">
    <location>
        <begin position="96"/>
        <end position="119"/>
    </location>
</feature>
<feature type="transmembrane region" description="Helical" evidence="2">
    <location>
        <begin position="131"/>
        <end position="150"/>
    </location>
</feature>
<evidence type="ECO:0000259" key="3">
    <source>
        <dbReference type="Pfam" id="PF09990"/>
    </source>
</evidence>
<dbReference type="AlphaFoldDB" id="A0A6M1SL80"/>
<dbReference type="Proteomes" id="UP000474802">
    <property type="component" value="Unassembled WGS sequence"/>
</dbReference>
<feature type="transmembrane region" description="Helical" evidence="2">
    <location>
        <begin position="64"/>
        <end position="84"/>
    </location>
</feature>
<feature type="compositionally biased region" description="Basic and acidic residues" evidence="1">
    <location>
        <begin position="20"/>
        <end position="36"/>
    </location>
</feature>
<gene>
    <name evidence="4" type="ORF">G5575_06070</name>
</gene>
<name>A0A6M1SL80_9HYPH</name>
<feature type="region of interest" description="Disordered" evidence="1">
    <location>
        <begin position="1"/>
        <end position="37"/>
    </location>
</feature>
<accession>A0A6M1SL80</accession>
<reference evidence="4 5" key="2">
    <citation type="submission" date="2020-03" db="EMBL/GenBank/DDBJ databases">
        <title>Devosia chinhatensis sp. nov., isolated from a hexachlorocyclohexane (HCH) dump site in India.</title>
        <authorList>
            <person name="Kumar M."/>
            <person name="Lal R."/>
        </authorList>
    </citation>
    <scope>NUCLEOTIDE SEQUENCE [LARGE SCALE GENOMIC DNA]</scope>
    <source>
        <strain evidence="4 5">H239</strain>
    </source>
</reference>
<evidence type="ECO:0000313" key="5">
    <source>
        <dbReference type="Proteomes" id="UP000474802"/>
    </source>
</evidence>
<comment type="caution">
    <text evidence="4">The sequence shown here is derived from an EMBL/GenBank/DDBJ whole genome shotgun (WGS) entry which is preliminary data.</text>
</comment>
<feature type="transmembrane region" description="Helical" evidence="2">
    <location>
        <begin position="156"/>
        <end position="176"/>
    </location>
</feature>
<dbReference type="EMBL" id="JAALFG010000001">
    <property type="protein sequence ID" value="NGP17296.1"/>
    <property type="molecule type" value="Genomic_DNA"/>
</dbReference>
<dbReference type="Pfam" id="PF09990">
    <property type="entry name" value="DUF2231"/>
    <property type="match status" value="1"/>
</dbReference>
<proteinExistence type="predicted"/>
<organism evidence="4 5">
    <name type="scientific">Devosia aurantiaca</name>
    <dbReference type="NCBI Taxonomy" id="2714858"/>
    <lineage>
        <taxon>Bacteria</taxon>
        <taxon>Pseudomonadati</taxon>
        <taxon>Pseudomonadota</taxon>
        <taxon>Alphaproteobacteria</taxon>
        <taxon>Hyphomicrobiales</taxon>
        <taxon>Devosiaceae</taxon>
        <taxon>Devosia</taxon>
    </lineage>
</organism>
<dbReference type="RefSeq" id="WP_164533497.1">
    <property type="nucleotide sequence ID" value="NZ_JAALFG010000001.1"/>
</dbReference>
<reference evidence="4 5" key="1">
    <citation type="submission" date="2020-02" db="EMBL/GenBank/DDBJ databases">
        <authorList>
            <person name="Khan S.A."/>
            <person name="Jeon C.O."/>
            <person name="Chun B.H."/>
        </authorList>
    </citation>
    <scope>NUCLEOTIDE SEQUENCE [LARGE SCALE GENOMIC DNA]</scope>
    <source>
        <strain evidence="4 5">H239</strain>
    </source>
</reference>
<keyword evidence="5" id="KW-1185">Reference proteome</keyword>
<feature type="domain" description="DUF2231" evidence="3">
    <location>
        <begin position="57"/>
        <end position="188"/>
    </location>
</feature>
<evidence type="ECO:0000313" key="4">
    <source>
        <dbReference type="EMBL" id="NGP17296.1"/>
    </source>
</evidence>
<protein>
    <submittedName>
        <fullName evidence="4">DUF2231 domain-containing protein</fullName>
    </submittedName>
</protein>
<keyword evidence="2" id="KW-1133">Transmembrane helix</keyword>
<dbReference type="InterPro" id="IPR019251">
    <property type="entry name" value="DUF2231_TM"/>
</dbReference>
<evidence type="ECO:0000256" key="1">
    <source>
        <dbReference type="SAM" id="MobiDB-lite"/>
    </source>
</evidence>